<feature type="signal peptide" evidence="1">
    <location>
        <begin position="1"/>
        <end position="19"/>
    </location>
</feature>
<dbReference type="InterPro" id="IPR012338">
    <property type="entry name" value="Beta-lactam/transpept-like"/>
</dbReference>
<protein>
    <submittedName>
        <fullName evidence="3">Beta-lactamase family protein</fullName>
    </submittedName>
</protein>
<dbReference type="PANTHER" id="PTHR43283">
    <property type="entry name" value="BETA-LACTAMASE-RELATED"/>
    <property type="match status" value="1"/>
</dbReference>
<keyword evidence="4" id="KW-1185">Reference proteome</keyword>
<dbReference type="EMBL" id="JABRWJ010000001">
    <property type="protein sequence ID" value="NRF65818.1"/>
    <property type="molecule type" value="Genomic_DNA"/>
</dbReference>
<evidence type="ECO:0000313" key="4">
    <source>
        <dbReference type="Proteomes" id="UP000737171"/>
    </source>
</evidence>
<dbReference type="InterPro" id="IPR001466">
    <property type="entry name" value="Beta-lactam-related"/>
</dbReference>
<keyword evidence="1" id="KW-0732">Signal</keyword>
<evidence type="ECO:0000259" key="2">
    <source>
        <dbReference type="Pfam" id="PF00144"/>
    </source>
</evidence>
<dbReference type="PANTHER" id="PTHR43283:SF3">
    <property type="entry name" value="BETA-LACTAMASE FAMILY PROTEIN (AFU_ORTHOLOGUE AFUA_5G07500)"/>
    <property type="match status" value="1"/>
</dbReference>
<sequence>MPRWRNWVATLALCCSAVAAPATEAGFAPERLERLSGFLQRSTAPGGYMGVVALIARDGRIVFQQAHGHRDLARSLPMQTDSIFRIRSMSKLIATVAVMMLVEEGRLGLDDPVARYLPAFARSIAVRHLLTHTAGFALEGLAGVDLDGATSLREYADRVARVPLGAEPGTRFAYDGVNTEVACRLVEVVAKEPFDRFVQQRILGPLGMVDTGFEVPPAQRHRIVELTMMGADDRLQRIDTPAPGVMQKSYPSGAGGLYSTAADYARFAQMLLNGGTLDGVQLLGRKTVELMMRNHLSALQPPTMPGSPGEGFGLGGSVLLDPAARGRLGSIGQFGWTGSATTWFTLDREERLVAILLMQHLPSDHRADLPRPYAAFQNLVYQALRP</sequence>
<organism evidence="3 4">
    <name type="scientific">Pseudaquabacterium terrae</name>
    <dbReference type="NCBI Taxonomy" id="2732868"/>
    <lineage>
        <taxon>Bacteria</taxon>
        <taxon>Pseudomonadati</taxon>
        <taxon>Pseudomonadota</taxon>
        <taxon>Betaproteobacteria</taxon>
        <taxon>Burkholderiales</taxon>
        <taxon>Sphaerotilaceae</taxon>
        <taxon>Pseudaquabacterium</taxon>
    </lineage>
</organism>
<dbReference type="Pfam" id="PF00144">
    <property type="entry name" value="Beta-lactamase"/>
    <property type="match status" value="1"/>
</dbReference>
<evidence type="ECO:0000256" key="1">
    <source>
        <dbReference type="SAM" id="SignalP"/>
    </source>
</evidence>
<dbReference type="Proteomes" id="UP000737171">
    <property type="component" value="Unassembled WGS sequence"/>
</dbReference>
<feature type="chain" id="PRO_5046050473" evidence="1">
    <location>
        <begin position="20"/>
        <end position="386"/>
    </location>
</feature>
<dbReference type="Gene3D" id="3.40.710.10">
    <property type="entry name" value="DD-peptidase/beta-lactamase superfamily"/>
    <property type="match status" value="1"/>
</dbReference>
<name>A0ABX2ECX3_9BURK</name>
<feature type="domain" description="Beta-lactamase-related" evidence="2">
    <location>
        <begin position="46"/>
        <end position="370"/>
    </location>
</feature>
<comment type="caution">
    <text evidence="3">The sequence shown here is derived from an EMBL/GenBank/DDBJ whole genome shotgun (WGS) entry which is preliminary data.</text>
</comment>
<dbReference type="InterPro" id="IPR050789">
    <property type="entry name" value="Diverse_Enzym_Activities"/>
</dbReference>
<dbReference type="RefSeq" id="WP_173120197.1">
    <property type="nucleotide sequence ID" value="NZ_JABRWJ010000001.1"/>
</dbReference>
<dbReference type="SUPFAM" id="SSF56601">
    <property type="entry name" value="beta-lactamase/transpeptidase-like"/>
    <property type="match status" value="1"/>
</dbReference>
<gene>
    <name evidence="3" type="ORF">HLB44_02340</name>
</gene>
<proteinExistence type="predicted"/>
<reference evidence="3 4" key="1">
    <citation type="submission" date="2020-05" db="EMBL/GenBank/DDBJ databases">
        <title>Aquincola sp. isolate from soil.</title>
        <authorList>
            <person name="Han J."/>
            <person name="Kim D.-U."/>
        </authorList>
    </citation>
    <scope>NUCLEOTIDE SEQUENCE [LARGE SCALE GENOMIC DNA]</scope>
    <source>
        <strain evidence="3 4">S2</strain>
    </source>
</reference>
<evidence type="ECO:0000313" key="3">
    <source>
        <dbReference type="EMBL" id="NRF65818.1"/>
    </source>
</evidence>
<accession>A0ABX2ECX3</accession>